<feature type="compositionally biased region" description="Basic and acidic residues" evidence="4">
    <location>
        <begin position="51"/>
        <end position="67"/>
    </location>
</feature>
<evidence type="ECO:0000313" key="5">
    <source>
        <dbReference type="Ensembl" id="ENSAPLP00000024995.1"/>
    </source>
</evidence>
<dbReference type="PANTHER" id="PTHR20990">
    <property type="entry name" value="PEROXISOMAL BIOGENESIS FACTOR 11"/>
    <property type="match status" value="1"/>
</dbReference>
<keyword evidence="1" id="KW-0472">Membrane</keyword>
<dbReference type="OMA" id="TSSSKWW"/>
<dbReference type="GO" id="GO:0005778">
    <property type="term" value="C:peroxisomal membrane"/>
    <property type="evidence" value="ECO:0007669"/>
    <property type="project" value="UniProtKB-SubCell"/>
</dbReference>
<organism evidence="5 6">
    <name type="scientific">Anas platyrhynchos platyrhynchos</name>
    <name type="common">Northern mallard</name>
    <dbReference type="NCBI Taxonomy" id="8840"/>
    <lineage>
        <taxon>Eukaryota</taxon>
        <taxon>Metazoa</taxon>
        <taxon>Chordata</taxon>
        <taxon>Craniata</taxon>
        <taxon>Vertebrata</taxon>
        <taxon>Euteleostomi</taxon>
        <taxon>Archelosauria</taxon>
        <taxon>Archosauria</taxon>
        <taxon>Dinosauria</taxon>
        <taxon>Saurischia</taxon>
        <taxon>Theropoda</taxon>
        <taxon>Coelurosauria</taxon>
        <taxon>Aves</taxon>
        <taxon>Neognathae</taxon>
        <taxon>Galloanserae</taxon>
        <taxon>Anseriformes</taxon>
        <taxon>Anatidae</taxon>
        <taxon>Anatinae</taxon>
        <taxon>Anas</taxon>
    </lineage>
</organism>
<name>A0A493TH44_ANAPP</name>
<reference evidence="5" key="2">
    <citation type="submission" date="2025-08" db="UniProtKB">
        <authorList>
            <consortium name="Ensembl"/>
        </authorList>
    </citation>
    <scope>IDENTIFICATION</scope>
</reference>
<gene>
    <name evidence="5" type="primary">PEX11G</name>
</gene>
<dbReference type="Proteomes" id="UP000016666">
    <property type="component" value="Unassembled WGS sequence"/>
</dbReference>
<evidence type="ECO:0000313" key="6">
    <source>
        <dbReference type="Proteomes" id="UP000016666"/>
    </source>
</evidence>
<dbReference type="InterPro" id="IPR029062">
    <property type="entry name" value="Class_I_gatase-like"/>
</dbReference>
<evidence type="ECO:0000256" key="4">
    <source>
        <dbReference type="SAM" id="MobiDB-lite"/>
    </source>
</evidence>
<proteinExistence type="predicted"/>
<feature type="region of interest" description="Disordered" evidence="4">
    <location>
        <begin position="1"/>
        <end position="83"/>
    </location>
</feature>
<dbReference type="SUPFAM" id="SSF52317">
    <property type="entry name" value="Class I glutamine amidotransferase-like"/>
    <property type="match status" value="1"/>
</dbReference>
<dbReference type="PANTHER" id="PTHR20990:SF1">
    <property type="entry name" value="PEROXISOMAL MEMBRANE PROTEIN 11C"/>
    <property type="match status" value="1"/>
</dbReference>
<comment type="subcellular location">
    <subcellularLocation>
        <location evidence="3">Peroxisome membrane</location>
    </subcellularLocation>
</comment>
<protein>
    <submittedName>
        <fullName evidence="5">Peroxisomal biosis factor 11 gamma</fullName>
    </submittedName>
</protein>
<keyword evidence="6" id="KW-1185">Reference proteome</keyword>
<evidence type="ECO:0000256" key="3">
    <source>
        <dbReference type="ARBA" id="ARBA00046271"/>
    </source>
</evidence>
<dbReference type="InterPro" id="IPR008733">
    <property type="entry name" value="PEX11"/>
</dbReference>
<accession>A0A493TH44</accession>
<dbReference type="STRING" id="8840.ENSAPLP00000024995"/>
<dbReference type="GO" id="GO:0016559">
    <property type="term" value="P:peroxisome fission"/>
    <property type="evidence" value="ECO:0007669"/>
    <property type="project" value="InterPro"/>
</dbReference>
<keyword evidence="2" id="KW-0576">Peroxisome</keyword>
<dbReference type="AlphaFoldDB" id="A0A493TH44"/>
<dbReference type="GeneTree" id="ENSGT00390000000427"/>
<sequence>MMLGAQRGRPAPGASLERRGASQSTAPCPQPASGSAHPHCGAARPAPAGEPPRKEGTEREKTADRPPRGLYNQLPAAGGIPAGRNPPCWGLREGTKPPSLHEGLDGALQPLGPVTMATAPLRHVPGLPRAAQPGSVAMAAAGGLCGLVAALESYRGRDRAVRALCYGCQLAGGALGGRQSPAAGLSRSLLAVSAQLSHCRTVLRLFDDLAMLSYSHGYGLGPKDEDAVVRGLSVLCNVADQLYYPCEHVAWAADAGIVPTSSSKWWEASTRLWGLSLLLGILRSLRILCRLRKKLRQQKCTSSSQDRKKMKAQVKSEVLSIVSNMADLANAIHWLPPGFLWAGQFPPWLVGLLGTISSLIGIYQASRESNSGAV</sequence>
<reference evidence="6" key="1">
    <citation type="submission" date="2017-10" db="EMBL/GenBank/DDBJ databases">
        <title>A new Pekin duck reference genome.</title>
        <authorList>
            <person name="Hou Z.-C."/>
            <person name="Zhou Z.-K."/>
            <person name="Zhu F."/>
            <person name="Hou S.-S."/>
        </authorList>
    </citation>
    <scope>NUCLEOTIDE SEQUENCE [LARGE SCALE GENOMIC DNA]</scope>
</reference>
<reference evidence="5" key="3">
    <citation type="submission" date="2025-09" db="UniProtKB">
        <authorList>
            <consortium name="Ensembl"/>
        </authorList>
    </citation>
    <scope>IDENTIFICATION</scope>
</reference>
<evidence type="ECO:0000256" key="2">
    <source>
        <dbReference type="ARBA" id="ARBA00023140"/>
    </source>
</evidence>
<dbReference type="InterPro" id="IPR026510">
    <property type="entry name" value="PEX11C_met"/>
</dbReference>
<dbReference type="Pfam" id="PF05648">
    <property type="entry name" value="PEX11"/>
    <property type="match status" value="1"/>
</dbReference>
<evidence type="ECO:0000256" key="1">
    <source>
        <dbReference type="ARBA" id="ARBA00023136"/>
    </source>
</evidence>
<dbReference type="Ensembl" id="ENSAPLT00000027273.1">
    <property type="protein sequence ID" value="ENSAPLP00000024995.1"/>
    <property type="gene ID" value="ENSAPLG00000025474.1"/>
</dbReference>